<evidence type="ECO:0000313" key="4">
    <source>
        <dbReference type="Proteomes" id="UP000095192"/>
    </source>
</evidence>
<dbReference type="VEuPathDB" id="ToxoDB:LOC34621560"/>
<gene>
    <name evidence="3" type="ORF">cyc_05156</name>
</gene>
<feature type="compositionally biased region" description="Basic residues" evidence="1">
    <location>
        <begin position="657"/>
        <end position="667"/>
    </location>
</feature>
<feature type="compositionally biased region" description="Basic and acidic residues" evidence="1">
    <location>
        <begin position="670"/>
        <end position="685"/>
    </location>
</feature>
<feature type="region of interest" description="Disordered" evidence="1">
    <location>
        <begin position="90"/>
        <end position="124"/>
    </location>
</feature>
<feature type="region of interest" description="Disordered" evidence="1">
    <location>
        <begin position="241"/>
        <end position="263"/>
    </location>
</feature>
<feature type="compositionally biased region" description="Pro residues" evidence="1">
    <location>
        <begin position="810"/>
        <end position="822"/>
    </location>
</feature>
<feature type="compositionally biased region" description="Basic and acidic residues" evidence="1">
    <location>
        <begin position="477"/>
        <end position="497"/>
    </location>
</feature>
<keyword evidence="2" id="KW-1133">Transmembrane helix</keyword>
<proteinExistence type="predicted"/>
<evidence type="ECO:0000256" key="2">
    <source>
        <dbReference type="SAM" id="Phobius"/>
    </source>
</evidence>
<feature type="compositionally biased region" description="Basic and acidic residues" evidence="1">
    <location>
        <begin position="639"/>
        <end position="656"/>
    </location>
</feature>
<dbReference type="EMBL" id="JROU02001050">
    <property type="protein sequence ID" value="OEH77586.1"/>
    <property type="molecule type" value="Genomic_DNA"/>
</dbReference>
<keyword evidence="4" id="KW-1185">Reference proteome</keyword>
<feature type="compositionally biased region" description="Basic and acidic residues" evidence="1">
    <location>
        <begin position="506"/>
        <end position="523"/>
    </location>
</feature>
<evidence type="ECO:0000256" key="1">
    <source>
        <dbReference type="SAM" id="MobiDB-lite"/>
    </source>
</evidence>
<organism evidence="3 4">
    <name type="scientific">Cyclospora cayetanensis</name>
    <dbReference type="NCBI Taxonomy" id="88456"/>
    <lineage>
        <taxon>Eukaryota</taxon>
        <taxon>Sar</taxon>
        <taxon>Alveolata</taxon>
        <taxon>Apicomplexa</taxon>
        <taxon>Conoidasida</taxon>
        <taxon>Coccidia</taxon>
        <taxon>Eucoccidiorida</taxon>
        <taxon>Eimeriorina</taxon>
        <taxon>Eimeriidae</taxon>
        <taxon>Cyclospora</taxon>
    </lineage>
</organism>
<dbReference type="Proteomes" id="UP000095192">
    <property type="component" value="Unassembled WGS sequence"/>
</dbReference>
<feature type="compositionally biased region" description="Low complexity" evidence="1">
    <location>
        <begin position="980"/>
        <end position="990"/>
    </location>
</feature>
<keyword evidence="2" id="KW-0812">Transmembrane</keyword>
<evidence type="ECO:0000313" key="3">
    <source>
        <dbReference type="EMBL" id="OEH77586.1"/>
    </source>
</evidence>
<protein>
    <submittedName>
        <fullName evidence="3">Uncharacterized protein</fullName>
    </submittedName>
</protein>
<accession>A0A1D3D2B0</accession>
<comment type="caution">
    <text evidence="3">The sequence shown here is derived from an EMBL/GenBank/DDBJ whole genome shotgun (WGS) entry which is preliminary data.</text>
</comment>
<dbReference type="InParanoid" id="A0A1D3D2B0"/>
<keyword evidence="2" id="KW-0472">Membrane</keyword>
<feature type="compositionally biased region" description="Low complexity" evidence="1">
    <location>
        <begin position="628"/>
        <end position="637"/>
    </location>
</feature>
<sequence>MLESDVFLERPSMECWISPVQPRFSTFGGKGSLPSRCPISTFQRQQQLLLPVVGLCCVWGSDVYGRTLVEADTKSGVEFSFCGGGTLDSPGPGGFVPRPAGSSPILNPRKGPPPDSEVHAGASSGGVRKLPFMALSDIIRQQHRKEKSILLVHILLGCFSPAAFSVVSAAFPGLAAVCAAQVADGAAAAVITGMCDAQRLVGCCICSLRVLLGGGGWGPWAQCVSYRGAPVCKRVWPQLLQPQDSSSSPTRQHQQQNQNQTQQGLARNALFGSERAPLRVIPSGAPAGEHRRVREVSGGPQDAREGGVQRVSRVSPESRQYPVHVSRTPHLRERPSRSPGAPRGPSHEHASEGGPRHHSRGPDGYVATSRGSAHRYGPEELRERSSPHRSSYVEWRDGDRGAPPPPGPRYSSPAEQGDWGPEGPSRWEKSAGRRRGLSPDQRVLRTPPEHRQRHYEELQAPCRGTRPSEDIPSGVASRDRCVTQEEGSPRHYGGPHDRRSRRRRIDSRDSFGEGGPSRRRDSFPEPCSPPRHQRGDWGGPHAEGTHRAPPRYRSPSPRSPSPFYREPRRVHHGPSREAPGGPSGPPWGPRDSSSPRERWGRHRDAHSSSRRLSRSSSKVYSRRRRHSSSGSSRRSSSQWKEEGPLRHTSRGREGGRRSRSNHSRRSSSRGCRERRSSSLREELQRRLRGATNGSAPAPAAATAERAPATAGGVGSASTAAQGPTLRGKRRGCDQEGPPAGTYALQGAHPFPPQGCLLRGEAQLEAVPRGLPRDPLEAALLHERAKSSFWEAVAPEAPHARICTFHPRRAPPLPHPLGAPNPHQPFGGPTFRGPHCASGPPMGPPYASPPLGGGPDMQAYPQVYGSPPGGPRSHPFGVLEGGYGPPGGPRGRRPGGPGGPHPEGPPPFILRTPRPMQGPPLQGPSGDVPKPPPPEPPRGICAPWYPGGPPPPPFRHPAMGLPGVPGALMLGAVPPKKRKSSASPSKEASAGAAGGAGPPQQHQHQAPEEVDAEQQHQEGDEDEGAAGGGWERTTEQETVLMEYFNSKAPEFLASDAYLEGWSKRDLIEYFYDQYLQQDMTAAEALASATLATHTFASTSAARAEAMASAASGGF</sequence>
<feature type="region of interest" description="Disordered" evidence="1">
    <location>
        <begin position="277"/>
        <end position="747"/>
    </location>
</feature>
<name>A0A1D3D2B0_9EIME</name>
<feature type="compositionally biased region" description="Low complexity" evidence="1">
    <location>
        <begin position="689"/>
        <end position="722"/>
    </location>
</feature>
<feature type="compositionally biased region" description="Basic residues" evidence="1">
    <location>
        <begin position="599"/>
        <end position="613"/>
    </location>
</feature>
<feature type="transmembrane region" description="Helical" evidence="2">
    <location>
        <begin position="149"/>
        <end position="171"/>
    </location>
</feature>
<feature type="compositionally biased region" description="Pro residues" evidence="1">
    <location>
        <begin position="896"/>
        <end position="907"/>
    </location>
</feature>
<feature type="compositionally biased region" description="Basic and acidic residues" evidence="1">
    <location>
        <begin position="447"/>
        <end position="457"/>
    </location>
</feature>
<feature type="compositionally biased region" description="Basic and acidic residues" evidence="1">
    <location>
        <begin position="345"/>
        <end position="355"/>
    </location>
</feature>
<dbReference type="AlphaFoldDB" id="A0A1D3D2B0"/>
<dbReference type="VEuPathDB" id="ToxoDB:cyc_05156"/>
<feature type="compositionally biased region" description="Pro residues" evidence="1">
    <location>
        <begin position="945"/>
        <end position="954"/>
    </location>
</feature>
<feature type="region of interest" description="Disordered" evidence="1">
    <location>
        <begin position="810"/>
        <end position="1036"/>
    </location>
</feature>
<reference evidence="3 4" key="1">
    <citation type="journal article" date="2016" name="BMC Genomics">
        <title>Comparative genomics reveals Cyclospora cayetanensis possesses coccidia-like metabolism and invasion components but unique surface antigens.</title>
        <authorList>
            <person name="Liu S."/>
            <person name="Wang L."/>
            <person name="Zheng H."/>
            <person name="Xu Z."/>
            <person name="Roellig D.M."/>
            <person name="Li N."/>
            <person name="Frace M.A."/>
            <person name="Tang K."/>
            <person name="Arrowood M.J."/>
            <person name="Moss D.M."/>
            <person name="Zhang L."/>
            <person name="Feng Y."/>
            <person name="Xiao L."/>
        </authorList>
    </citation>
    <scope>NUCLEOTIDE SEQUENCE [LARGE SCALE GENOMIC DNA]</scope>
    <source>
        <strain evidence="3 4">CHN_HEN01</strain>
    </source>
</reference>
<feature type="compositionally biased region" description="Low complexity" evidence="1">
    <location>
        <begin position="551"/>
        <end position="564"/>
    </location>
</feature>
<feature type="compositionally biased region" description="Basic and acidic residues" evidence="1">
    <location>
        <begin position="376"/>
        <end position="386"/>
    </location>
</feature>